<feature type="repeat" description="TPR" evidence="1">
    <location>
        <begin position="278"/>
        <end position="311"/>
    </location>
</feature>
<dbReference type="SUPFAM" id="SSF48452">
    <property type="entry name" value="TPR-like"/>
    <property type="match status" value="2"/>
</dbReference>
<dbReference type="Proteomes" id="UP000051221">
    <property type="component" value="Unassembled WGS sequence"/>
</dbReference>
<evidence type="ECO:0000313" key="2">
    <source>
        <dbReference type="EMBL" id="KQH86274.1"/>
    </source>
</evidence>
<organism evidence="2 3">
    <name type="scientific">Vibrio furnissii</name>
    <dbReference type="NCBI Taxonomy" id="29494"/>
    <lineage>
        <taxon>Bacteria</taxon>
        <taxon>Pseudomonadati</taxon>
        <taxon>Pseudomonadota</taxon>
        <taxon>Gammaproteobacteria</taxon>
        <taxon>Vibrionales</taxon>
        <taxon>Vibrionaceae</taxon>
        <taxon>Vibrio</taxon>
    </lineage>
</organism>
<proteinExistence type="predicted"/>
<dbReference type="PANTHER" id="PTHR12558">
    <property type="entry name" value="CELL DIVISION CYCLE 16,23,27"/>
    <property type="match status" value="1"/>
</dbReference>
<sequence>MRRRYATLLMLITLGGCASQTDQPKPFENELYDGRPVETFNSDAAPLTEVEAIKRGDYALKGNNTDLALYEYIRSLDFPDAQYRDKTLYTIGRIHQSRGNLELSEKAYLLALDANPNNIKVLQQLGSNYTKQGDVEQGESYFIRAINADQLRLASREKLALNSVSITAIEQLSSDNQSPALAYMGLGILYDVKAKHHVAKAFYQHALKIEPKSSKALMNMGYSYYMSGEYDNAKRYTVAALEQDKTNERAQNNLALIYLATGEEQRALNVFMRFMDAPEALNNVGYFLMLQGKPEKAIPYLQQAIDKKPSYYKVANENLERALLEVRVNTSDANSGAAAVTTVTTQ</sequence>
<evidence type="ECO:0008006" key="4">
    <source>
        <dbReference type="Google" id="ProtNLM"/>
    </source>
</evidence>
<dbReference type="AlphaFoldDB" id="A0A0Q2MEX4"/>
<comment type="caution">
    <text evidence="2">The sequence shown here is derived from an EMBL/GenBank/DDBJ whole genome shotgun (WGS) entry which is preliminary data.</text>
</comment>
<dbReference type="PANTHER" id="PTHR12558:SF13">
    <property type="entry name" value="CELL DIVISION CYCLE PROTEIN 27 HOMOLOG"/>
    <property type="match status" value="1"/>
</dbReference>
<dbReference type="PROSITE" id="PS50005">
    <property type="entry name" value="TPR"/>
    <property type="match status" value="5"/>
</dbReference>
<feature type="repeat" description="TPR" evidence="1">
    <location>
        <begin position="180"/>
        <end position="213"/>
    </location>
</feature>
<dbReference type="Pfam" id="PF13181">
    <property type="entry name" value="TPR_8"/>
    <property type="match status" value="4"/>
</dbReference>
<dbReference type="EMBL" id="LKHS01000007">
    <property type="protein sequence ID" value="KQH86274.1"/>
    <property type="molecule type" value="Genomic_DNA"/>
</dbReference>
<dbReference type="Pfam" id="PF13432">
    <property type="entry name" value="TPR_16"/>
    <property type="match status" value="1"/>
</dbReference>
<evidence type="ECO:0000256" key="1">
    <source>
        <dbReference type="PROSITE-ProRule" id="PRU00339"/>
    </source>
</evidence>
<protein>
    <recommendedName>
        <fullName evidence="4">Tetratricopeptide repeat protein</fullName>
    </recommendedName>
</protein>
<dbReference type="InParanoid" id="A0A0Q2MEX4"/>
<dbReference type="InterPro" id="IPR019734">
    <property type="entry name" value="TPR_rpt"/>
</dbReference>
<gene>
    <name evidence="2" type="ORF">AMR76_09575</name>
</gene>
<keyword evidence="1" id="KW-0802">TPR repeat</keyword>
<evidence type="ECO:0000313" key="3">
    <source>
        <dbReference type="Proteomes" id="UP000051221"/>
    </source>
</evidence>
<accession>A0A0Q2MEX4</accession>
<dbReference type="Gene3D" id="1.25.40.10">
    <property type="entry name" value="Tetratricopeptide repeat domain"/>
    <property type="match status" value="3"/>
</dbReference>
<feature type="repeat" description="TPR" evidence="1">
    <location>
        <begin position="214"/>
        <end position="247"/>
    </location>
</feature>
<keyword evidence="3" id="KW-1185">Reference proteome</keyword>
<reference evidence="2 3" key="1">
    <citation type="submission" date="2015-08" db="EMBL/GenBank/DDBJ databases">
        <title>Antibacterial properties of a collection of Vibrionaceae strains.</title>
        <authorList>
            <person name="Giubergia S."/>
        </authorList>
    </citation>
    <scope>NUCLEOTIDE SEQUENCE [LARGE SCALE GENOMIC DNA]</scope>
    <source>
        <strain evidence="2 3">S0821</strain>
    </source>
</reference>
<dbReference type="SMART" id="SM00028">
    <property type="entry name" value="TPR"/>
    <property type="match status" value="5"/>
</dbReference>
<dbReference type="PROSITE" id="PS51257">
    <property type="entry name" value="PROKAR_LIPOPROTEIN"/>
    <property type="match status" value="1"/>
</dbReference>
<dbReference type="InterPro" id="IPR011990">
    <property type="entry name" value="TPR-like_helical_dom_sf"/>
</dbReference>
<feature type="repeat" description="TPR" evidence="1">
    <location>
        <begin position="85"/>
        <end position="118"/>
    </location>
</feature>
<name>A0A0Q2MEX4_VIBFU</name>
<dbReference type="RefSeq" id="WP_055465935.1">
    <property type="nucleotide sequence ID" value="NZ_LKHS01000007.1"/>
</dbReference>
<feature type="repeat" description="TPR" evidence="1">
    <location>
        <begin position="119"/>
        <end position="152"/>
    </location>
</feature>